<accession>A0A382VGU4</accession>
<reference evidence="1" key="1">
    <citation type="submission" date="2018-05" db="EMBL/GenBank/DDBJ databases">
        <authorList>
            <person name="Lanie J.A."/>
            <person name="Ng W.-L."/>
            <person name="Kazmierczak K.M."/>
            <person name="Andrzejewski T.M."/>
            <person name="Davidsen T.M."/>
            <person name="Wayne K.J."/>
            <person name="Tettelin H."/>
            <person name="Glass J.I."/>
            <person name="Rusch D."/>
            <person name="Podicherti R."/>
            <person name="Tsui H.-C.T."/>
            <person name="Winkler M.E."/>
        </authorList>
    </citation>
    <scope>NUCLEOTIDE SEQUENCE</scope>
</reference>
<sequence length="123" mass="13886">MPMSLKHFGFSPRCSISIEKFPFIRKIILFCLLLGAFDSTAWAQDSGNSQMDQVRRATEEAYADSKIPQPDMATWYTGASADWLTDELRTEFFPTSTRSTGLEGDPPAVEIFEDQTLLGFMFL</sequence>
<evidence type="ECO:0000313" key="1">
    <source>
        <dbReference type="EMBL" id="SVD45610.1"/>
    </source>
</evidence>
<feature type="non-terminal residue" evidence="1">
    <location>
        <position position="123"/>
    </location>
</feature>
<gene>
    <name evidence="1" type="ORF">METZ01_LOCUS398464</name>
</gene>
<name>A0A382VGU4_9ZZZZ</name>
<organism evidence="1">
    <name type="scientific">marine metagenome</name>
    <dbReference type="NCBI Taxonomy" id="408172"/>
    <lineage>
        <taxon>unclassified sequences</taxon>
        <taxon>metagenomes</taxon>
        <taxon>ecological metagenomes</taxon>
    </lineage>
</organism>
<dbReference type="AlphaFoldDB" id="A0A382VGU4"/>
<proteinExistence type="predicted"/>
<protein>
    <submittedName>
        <fullName evidence="1">Uncharacterized protein</fullName>
    </submittedName>
</protein>
<dbReference type="EMBL" id="UINC01151797">
    <property type="protein sequence ID" value="SVD45610.1"/>
    <property type="molecule type" value="Genomic_DNA"/>
</dbReference>